<dbReference type="InterPro" id="IPR013785">
    <property type="entry name" value="Aldolase_TIM"/>
</dbReference>
<dbReference type="AlphaFoldDB" id="D1ANR5"/>
<proteinExistence type="predicted"/>
<organism evidence="7 8">
    <name type="scientific">Sebaldella termitidis (strain ATCC 33386 / NCTC 11300)</name>
    <dbReference type="NCBI Taxonomy" id="526218"/>
    <lineage>
        <taxon>Bacteria</taxon>
        <taxon>Fusobacteriati</taxon>
        <taxon>Fusobacteriota</taxon>
        <taxon>Fusobacteriia</taxon>
        <taxon>Fusobacteriales</taxon>
        <taxon>Leptotrichiaceae</taxon>
        <taxon>Sebaldella</taxon>
    </lineage>
</organism>
<evidence type="ECO:0000256" key="5">
    <source>
        <dbReference type="ARBA" id="ARBA00023235"/>
    </source>
</evidence>
<dbReference type="Gene3D" id="3.20.20.70">
    <property type="entry name" value="Aldolase class I"/>
    <property type="match status" value="1"/>
</dbReference>
<name>D1ANR5_SEBTE</name>
<dbReference type="InterPro" id="IPR007260">
    <property type="entry name" value="NanE"/>
</dbReference>
<keyword evidence="8" id="KW-1185">Reference proteome</keyword>
<sequence length="249" mass="28227">MKTNDPRKKEILESFRNGLIVSCQVQKDEPIYTNDMVVKMAQAAKWAGAVGIRANTPEQIRLIKENCDLPIIGLYKIWHEDTDVFITPTLEACREVWEAGADIIALDCTSQLTHEKTKAWDLLPIVKREIPEAIIFADVANYAEARRAIDNGADIVAPTLYGYTEETKHIEGANMREFARMCRDFKDEAYVLMEGHIYTPEEAMECLYLGAHAVVVGSAITRPHLTAKRFVDLLGGYQDNWRDAERSKH</sequence>
<keyword evidence="5 7" id="KW-0413">Isomerase</keyword>
<comment type="pathway">
    <text evidence="3">Amino-sugar metabolism; N-acetylneuraminate degradation; D-fructose 6-phosphate from N-acetylneuraminate: step 3/5.</text>
</comment>
<comment type="function">
    <text evidence="2">Converts N-acetylmannosamine-6-phosphate (ManNAc-6-P) to N-acetylglucosamine-6-phosphate (GlcNAc-6-P).</text>
</comment>
<dbReference type="EMBL" id="CP001739">
    <property type="protein sequence ID" value="ACZ09869.1"/>
    <property type="molecule type" value="Genomic_DNA"/>
</dbReference>
<dbReference type="HOGENOM" id="CLU_086300_1_0_0"/>
<reference evidence="8" key="1">
    <citation type="submission" date="2009-09" db="EMBL/GenBank/DDBJ databases">
        <title>The complete chromosome of Sebaldella termitidis ATCC 33386.</title>
        <authorList>
            <consortium name="US DOE Joint Genome Institute (JGI-PGF)"/>
            <person name="Lucas S."/>
            <person name="Copeland A."/>
            <person name="Lapidus A."/>
            <person name="Glavina del Rio T."/>
            <person name="Dalin E."/>
            <person name="Tice H."/>
            <person name="Bruce D."/>
            <person name="Goodwin L."/>
            <person name="Pitluck S."/>
            <person name="Kyrpides N."/>
            <person name="Mavromatis K."/>
            <person name="Ivanova N."/>
            <person name="Mikhailova N."/>
            <person name="Sims D."/>
            <person name="Meincke L."/>
            <person name="Brettin T."/>
            <person name="Detter J.C."/>
            <person name="Han C."/>
            <person name="Larimer F."/>
            <person name="Land M."/>
            <person name="Hauser L."/>
            <person name="Markowitz V."/>
            <person name="Cheng J.F."/>
            <person name="Hugenholtz P."/>
            <person name="Woyke T."/>
            <person name="Wu D."/>
            <person name="Eisen J.A."/>
        </authorList>
    </citation>
    <scope>NUCLEOTIDE SEQUENCE [LARGE SCALE GENOMIC DNA]</scope>
    <source>
        <strain evidence="8">ATCC 33386 / NCTC 11300</strain>
    </source>
</reference>
<evidence type="ECO:0000256" key="6">
    <source>
        <dbReference type="ARBA" id="ARBA00023277"/>
    </source>
</evidence>
<gene>
    <name evidence="7" type="ordered locus">Sterm_3027</name>
</gene>
<evidence type="ECO:0000256" key="2">
    <source>
        <dbReference type="ARBA" id="ARBA00002147"/>
    </source>
</evidence>
<dbReference type="eggNOG" id="COG3010">
    <property type="taxonomic scope" value="Bacteria"/>
</dbReference>
<dbReference type="GO" id="GO:0019262">
    <property type="term" value="P:N-acetylneuraminate catabolic process"/>
    <property type="evidence" value="ECO:0007669"/>
    <property type="project" value="UniProtKB-UniPathway"/>
</dbReference>
<dbReference type="RefSeq" id="WP_012862451.1">
    <property type="nucleotide sequence ID" value="NC_013517.1"/>
</dbReference>
<dbReference type="GO" id="GO:0005829">
    <property type="term" value="C:cytosol"/>
    <property type="evidence" value="ECO:0007669"/>
    <property type="project" value="TreeGrafter"/>
</dbReference>
<dbReference type="EC" id="5.1.3.9" evidence="4"/>
<dbReference type="UniPathway" id="UPA00629">
    <property type="reaction ID" value="UER00682"/>
</dbReference>
<accession>D1ANR5</accession>
<evidence type="ECO:0000256" key="4">
    <source>
        <dbReference type="ARBA" id="ARBA00013180"/>
    </source>
</evidence>
<protein>
    <recommendedName>
        <fullName evidence="4">N-acylglucosamine-6-phosphate 2-epimerase</fullName>
        <ecNumber evidence="4">5.1.3.9</ecNumber>
    </recommendedName>
</protein>
<dbReference type="Proteomes" id="UP000000845">
    <property type="component" value="Chromosome"/>
</dbReference>
<evidence type="ECO:0000313" key="8">
    <source>
        <dbReference type="Proteomes" id="UP000000845"/>
    </source>
</evidence>
<evidence type="ECO:0000313" key="7">
    <source>
        <dbReference type="EMBL" id="ACZ09869.1"/>
    </source>
</evidence>
<dbReference type="SUPFAM" id="SSF51366">
    <property type="entry name" value="Ribulose-phoshate binding barrel"/>
    <property type="match status" value="1"/>
</dbReference>
<dbReference type="Pfam" id="PF04131">
    <property type="entry name" value="NanE"/>
    <property type="match status" value="1"/>
</dbReference>
<keyword evidence="6" id="KW-0119">Carbohydrate metabolism</keyword>
<dbReference type="GO" id="GO:0006053">
    <property type="term" value="P:N-acetylmannosamine catabolic process"/>
    <property type="evidence" value="ECO:0007669"/>
    <property type="project" value="TreeGrafter"/>
</dbReference>
<dbReference type="GO" id="GO:0047465">
    <property type="term" value="F:N-acylglucosamine-6-phosphate 2-epimerase activity"/>
    <property type="evidence" value="ECO:0007669"/>
    <property type="project" value="UniProtKB-EC"/>
</dbReference>
<dbReference type="InterPro" id="IPR011060">
    <property type="entry name" value="RibuloseP-bd_barrel"/>
</dbReference>
<dbReference type="KEGG" id="str:Sterm_3027"/>
<dbReference type="PANTHER" id="PTHR36204:SF1">
    <property type="entry name" value="N-ACETYLMANNOSAMINE-6-PHOSPHATE 2-EPIMERASE-RELATED"/>
    <property type="match status" value="1"/>
</dbReference>
<dbReference type="NCBIfam" id="NF002231">
    <property type="entry name" value="PRK01130.1"/>
    <property type="match status" value="1"/>
</dbReference>
<dbReference type="STRING" id="526218.Sterm_3027"/>
<reference evidence="7 8" key="2">
    <citation type="journal article" date="2010" name="Stand. Genomic Sci.">
        <title>Complete genome sequence of Sebaldella termitidis type strain (NCTC 11300).</title>
        <authorList>
            <person name="Harmon-Smith M."/>
            <person name="Celia L."/>
            <person name="Chertkov O."/>
            <person name="Lapidus A."/>
            <person name="Copeland A."/>
            <person name="Glavina Del Rio T."/>
            <person name="Nolan M."/>
            <person name="Lucas S."/>
            <person name="Tice H."/>
            <person name="Cheng J.F."/>
            <person name="Han C."/>
            <person name="Detter J.C."/>
            <person name="Bruce D."/>
            <person name="Goodwin L."/>
            <person name="Pitluck S."/>
            <person name="Pati A."/>
            <person name="Liolios K."/>
            <person name="Ivanova N."/>
            <person name="Mavromatis K."/>
            <person name="Mikhailova N."/>
            <person name="Chen A."/>
            <person name="Palaniappan K."/>
            <person name="Land M."/>
            <person name="Hauser L."/>
            <person name="Chang Y.J."/>
            <person name="Jeffries C.D."/>
            <person name="Brettin T."/>
            <person name="Goker M."/>
            <person name="Beck B."/>
            <person name="Bristow J."/>
            <person name="Eisen J.A."/>
            <person name="Markowitz V."/>
            <person name="Hugenholtz P."/>
            <person name="Kyrpides N.C."/>
            <person name="Klenk H.P."/>
            <person name="Chen F."/>
        </authorList>
    </citation>
    <scope>NUCLEOTIDE SEQUENCE [LARGE SCALE GENOMIC DNA]</scope>
    <source>
        <strain evidence="8">ATCC 33386 / NCTC 11300</strain>
    </source>
</reference>
<dbReference type="PANTHER" id="PTHR36204">
    <property type="entry name" value="N-ACETYLMANNOSAMINE-6-PHOSPHATE 2-EPIMERASE-RELATED"/>
    <property type="match status" value="1"/>
</dbReference>
<comment type="catalytic activity">
    <reaction evidence="1">
        <text>an N-acyl-D-glucosamine 6-phosphate = an N-acyl-D-mannosamine 6-phosphate</text>
        <dbReference type="Rhea" id="RHEA:23932"/>
        <dbReference type="ChEBI" id="CHEBI:57599"/>
        <dbReference type="ChEBI" id="CHEBI:57666"/>
        <dbReference type="EC" id="5.1.3.9"/>
    </reaction>
</comment>
<evidence type="ECO:0000256" key="1">
    <source>
        <dbReference type="ARBA" id="ARBA00000056"/>
    </source>
</evidence>
<evidence type="ECO:0000256" key="3">
    <source>
        <dbReference type="ARBA" id="ARBA00005081"/>
    </source>
</evidence>